<sequence length="526" mass="57032">MTTYQNARNTRRESRTLVGRFRGGKLAPVMATAVRPSEGGMLSQSITLELDPIAGRMITPMYGELIAVFVPVQAMDALKNPDGDYAGLTEVVREKLLTGNPLFGLEAETEISKRCGVNPRSIAGQKRVSEAVRLAHNAAVNFLRARKYVKATKLLASSTAITPALISRTVLEQLNGVLDPDDRINGQVQLELPTVDLPVVGIGVKDSATYPTTTGNFRQSDGTVMGVGQKQDTSASGNVVIKQKYIGAHAHPDIFARFSGVAAGGMSLTDLYNAEKKDGLVRTLRRLVDENPEYGEEMAVRYAHGMSVDPGKMPVVISEQRQQFGRNIVGALDTTGVSDAVRRSDMALSMQFAVPVPKTELGGIVITFATLKPDETLAAQPHPFLSDNWGVDNYVADELALDPVPVRVRELNSNAAAGDESTVALYTGYNALKATYVSYGLSRQLDPETVENKTAVWQLEIPMSVTPDNILYPENLDHYPFADQQAEVCTYVVTSNLVFGTPMILGPTPVEELAIIDDENIFGEDE</sequence>
<organism evidence="1 2">
    <name type="scientific">Pseudogemmobacter humi</name>
    <dbReference type="NCBI Taxonomy" id="2483812"/>
    <lineage>
        <taxon>Bacteria</taxon>
        <taxon>Pseudomonadati</taxon>
        <taxon>Pseudomonadota</taxon>
        <taxon>Alphaproteobacteria</taxon>
        <taxon>Rhodobacterales</taxon>
        <taxon>Paracoccaceae</taxon>
        <taxon>Pseudogemmobacter</taxon>
    </lineage>
</organism>
<protein>
    <submittedName>
        <fullName evidence="1">Uncharacterized protein</fullName>
    </submittedName>
</protein>
<dbReference type="Proteomes" id="UP000277498">
    <property type="component" value="Unassembled WGS sequence"/>
</dbReference>
<accession>A0A3P5XJM1</accession>
<dbReference type="EMBL" id="UXAW01000089">
    <property type="protein sequence ID" value="VDC31843.1"/>
    <property type="molecule type" value="Genomic_DNA"/>
</dbReference>
<evidence type="ECO:0000313" key="2">
    <source>
        <dbReference type="Proteomes" id="UP000277498"/>
    </source>
</evidence>
<evidence type="ECO:0000313" key="1">
    <source>
        <dbReference type="EMBL" id="VDC31843.1"/>
    </source>
</evidence>
<reference evidence="1 2" key="1">
    <citation type="submission" date="2018-11" db="EMBL/GenBank/DDBJ databases">
        <authorList>
            <person name="Criscuolo A."/>
        </authorList>
    </citation>
    <scope>NUCLEOTIDE SEQUENCE [LARGE SCALE GENOMIC DNA]</scope>
    <source>
        <strain evidence="1">ACIP111625</strain>
    </source>
</reference>
<keyword evidence="2" id="KW-1185">Reference proteome</keyword>
<dbReference type="AlphaFoldDB" id="A0A3P5XJM1"/>
<gene>
    <name evidence="1" type="ORF">XINFAN_03189</name>
</gene>
<dbReference type="RefSeq" id="WP_124087900.1">
    <property type="nucleotide sequence ID" value="NZ_UXAW01000089.1"/>
</dbReference>
<proteinExistence type="predicted"/>
<dbReference type="OrthoDB" id="7792149at2"/>
<name>A0A3P5XJM1_9RHOB</name>